<dbReference type="Gene3D" id="3.40.1580.20">
    <property type="entry name" value="Syd protein"/>
    <property type="match status" value="1"/>
</dbReference>
<dbReference type="EMBL" id="FOLW01000003">
    <property type="protein sequence ID" value="SFC68558.1"/>
    <property type="molecule type" value="Genomic_DNA"/>
</dbReference>
<dbReference type="AlphaFoldDB" id="A0AAJ5BGZ1"/>
<dbReference type="Proteomes" id="UP000226420">
    <property type="component" value="Unassembled WGS sequence"/>
</dbReference>
<dbReference type="NCBIfam" id="NF003439">
    <property type="entry name" value="PRK04968.1"/>
    <property type="match status" value="1"/>
</dbReference>
<comment type="similarity">
    <text evidence="4">Belongs to the Syd family.</text>
</comment>
<evidence type="ECO:0000256" key="2">
    <source>
        <dbReference type="ARBA" id="ARBA00022519"/>
    </source>
</evidence>
<name>A0AAJ5BGZ1_9GAMM</name>
<evidence type="ECO:0000256" key="3">
    <source>
        <dbReference type="ARBA" id="ARBA00023136"/>
    </source>
</evidence>
<dbReference type="Pfam" id="PF07348">
    <property type="entry name" value="Syd"/>
    <property type="match status" value="1"/>
</dbReference>
<evidence type="ECO:0000256" key="4">
    <source>
        <dbReference type="HAMAP-Rule" id="MF_01104"/>
    </source>
</evidence>
<evidence type="ECO:0000256" key="1">
    <source>
        <dbReference type="ARBA" id="ARBA00022475"/>
    </source>
</evidence>
<comment type="subcellular location">
    <subcellularLocation>
        <location evidence="4">Cell inner membrane</location>
        <topology evidence="4">Peripheral membrane protein</topology>
        <orientation evidence="4">Cytoplasmic side</orientation>
    </subcellularLocation>
    <text evidence="4">Loosely associated with the cytoplasmic side of the inner membrane, probably via SecY.</text>
</comment>
<keyword evidence="1 4" id="KW-1003">Cell membrane</keyword>
<evidence type="ECO:0000313" key="6">
    <source>
        <dbReference type="Proteomes" id="UP000226420"/>
    </source>
</evidence>
<dbReference type="InterPro" id="IPR038228">
    <property type="entry name" value="Syd_sf"/>
</dbReference>
<protein>
    <recommendedName>
        <fullName evidence="4">Protein Syd</fullName>
    </recommendedName>
</protein>
<comment type="function">
    <text evidence="4">Interacts with the SecY protein in vivo. May bind preferentially to an uncomplexed state of SecY, thus functioning either as a chelating agent for excess SecY in the cell or as a regulatory factor that negatively controls the translocase function.</text>
</comment>
<evidence type="ECO:0000313" key="5">
    <source>
        <dbReference type="EMBL" id="SFC68558.1"/>
    </source>
</evidence>
<proteinExistence type="inferred from homology"/>
<dbReference type="RefSeq" id="WP_074821951.1">
    <property type="nucleotide sequence ID" value="NZ_FOLW01000003.1"/>
</dbReference>
<comment type="caution">
    <text evidence="5">The sequence shown here is derived from an EMBL/GenBank/DDBJ whole genome shotgun (WGS) entry which is preliminary data.</text>
</comment>
<dbReference type="GO" id="GO:0009898">
    <property type="term" value="C:cytoplasmic side of plasma membrane"/>
    <property type="evidence" value="ECO:0007669"/>
    <property type="project" value="InterPro"/>
</dbReference>
<accession>A0AAJ5BGZ1</accession>
<keyword evidence="3 4" id="KW-0472">Membrane</keyword>
<dbReference type="InterPro" id="IPR009948">
    <property type="entry name" value="Syd"/>
</dbReference>
<gene>
    <name evidence="4" type="primary">syd</name>
    <name evidence="5" type="ORF">SAMN02745723_103315</name>
</gene>
<dbReference type="CDD" id="cd16323">
    <property type="entry name" value="Syd"/>
    <property type="match status" value="1"/>
</dbReference>
<keyword evidence="2 4" id="KW-0997">Cell inner membrane</keyword>
<organism evidence="5 6">
    <name type="scientific">Pragia fontium DSM 5563 = ATCC 49100</name>
    <dbReference type="NCBI Taxonomy" id="1122977"/>
    <lineage>
        <taxon>Bacteria</taxon>
        <taxon>Pseudomonadati</taxon>
        <taxon>Pseudomonadota</taxon>
        <taxon>Gammaproteobacteria</taxon>
        <taxon>Enterobacterales</taxon>
        <taxon>Budviciaceae</taxon>
        <taxon>Pragia</taxon>
    </lineage>
</organism>
<sequence length="183" mass="20462">MTYPVISALTQFTSAFVEGWQQQTGHEPASEQLYGVASPCIVRTLEESVLWLPQPFSASASLANVERGVNLSLREEGVHYFTTQYAGDMAARFGELDLSLIQVWSEEDFVRLQENLIGHLVTQRRLKLSPTLFIATTDSEMEMVSLCNLTGEVVLEHFGTSKRETLSASLDLFLQKLVPQVHL</sequence>
<reference evidence="5 6" key="1">
    <citation type="submission" date="2016-10" db="EMBL/GenBank/DDBJ databases">
        <authorList>
            <person name="Varghese N."/>
            <person name="Submissions S."/>
        </authorList>
    </citation>
    <scope>NUCLEOTIDE SEQUENCE [LARGE SCALE GENOMIC DNA]</scope>
    <source>
        <strain evidence="5 6">DSM 5563</strain>
    </source>
</reference>
<dbReference type="HAMAP" id="MF_01104">
    <property type="entry name" value="Syd"/>
    <property type="match status" value="1"/>
</dbReference>